<keyword evidence="9" id="KW-0808">Transferase</keyword>
<keyword evidence="4" id="KW-0663">Pyridoxal phosphate</keyword>
<reference evidence="8" key="3">
    <citation type="submission" date="2020-06" db="EMBL/GenBank/DDBJ databases">
        <title>Helianthus annuus Genome sequencing and assembly Release 2.</title>
        <authorList>
            <person name="Gouzy J."/>
            <person name="Langlade N."/>
            <person name="Munos S."/>
        </authorList>
    </citation>
    <scope>NUCLEOTIDE SEQUENCE</scope>
    <source>
        <tissue evidence="8">Leaves</tissue>
    </source>
</reference>
<dbReference type="InterPro" id="IPR006947">
    <property type="entry name" value="EGF_alliinase"/>
</dbReference>
<dbReference type="EMBL" id="CM007900">
    <property type="protein sequence ID" value="OTG07304.1"/>
    <property type="molecule type" value="Genomic_DNA"/>
</dbReference>
<dbReference type="STRING" id="4232.A0A251T8T1"/>
<dbReference type="Pfam" id="PF04863">
    <property type="entry name" value="EGF_alliinase"/>
    <property type="match status" value="1"/>
</dbReference>
<evidence type="ECO:0000313" key="10">
    <source>
        <dbReference type="Proteomes" id="UP000215914"/>
    </source>
</evidence>
<dbReference type="InterPro" id="IPR037029">
    <property type="entry name" value="Alliinase_N_sf"/>
</dbReference>
<evidence type="ECO:0000256" key="3">
    <source>
        <dbReference type="ARBA" id="ARBA00022576"/>
    </source>
</evidence>
<dbReference type="EMBL" id="MNCJ02000326">
    <property type="protein sequence ID" value="KAF5780593.1"/>
    <property type="molecule type" value="Genomic_DNA"/>
</dbReference>
<dbReference type="InterPro" id="IPR015424">
    <property type="entry name" value="PyrdxlP-dep_Trfase"/>
</dbReference>
<name>A0A251T8T1_HELAN</name>
<proteinExistence type="inferred from homology"/>
<dbReference type="PANTHER" id="PTHR43795">
    <property type="entry name" value="BIFUNCTIONAL ASPARTATE AMINOTRANSFERASE AND GLUTAMATE/ASPARTATE-PREPHENATE AMINOTRANSFERASE-RELATED"/>
    <property type="match status" value="1"/>
</dbReference>
<dbReference type="Gene3D" id="3.90.1150.10">
    <property type="entry name" value="Aspartate Aminotransferase, domain 1"/>
    <property type="match status" value="1"/>
</dbReference>
<dbReference type="SUPFAM" id="SSF53383">
    <property type="entry name" value="PLP-dependent transferases"/>
    <property type="match status" value="2"/>
</dbReference>
<accession>A0A251T8T1</accession>
<feature type="domain" description="Alliinase C-terminal" evidence="7">
    <location>
        <begin position="97"/>
        <end position="294"/>
    </location>
</feature>
<dbReference type="Gramene" id="mRNA:HanXRQr2_Chr11g0473661">
    <property type="protein sequence ID" value="mRNA:HanXRQr2_Chr11g0473661"/>
    <property type="gene ID" value="HanXRQr2_Chr11g0473661"/>
</dbReference>
<gene>
    <name evidence="9" type="ORF">HannXRQ_Chr11g0328931</name>
    <name evidence="8" type="ORF">HanXRQr2_Chr11g0473661</name>
</gene>
<keyword evidence="5" id="KW-0812">Transmembrane</keyword>
<keyword evidence="3" id="KW-0032">Aminotransferase</keyword>
<evidence type="ECO:0000256" key="4">
    <source>
        <dbReference type="ARBA" id="ARBA00022898"/>
    </source>
</evidence>
<keyword evidence="5" id="KW-1133">Transmembrane helix</keyword>
<dbReference type="InterPro" id="IPR015422">
    <property type="entry name" value="PyrdxlP-dep_Trfase_small"/>
</dbReference>
<dbReference type="GO" id="GO:0006520">
    <property type="term" value="P:amino acid metabolic process"/>
    <property type="evidence" value="ECO:0000318"/>
    <property type="project" value="GO_Central"/>
</dbReference>
<keyword evidence="5" id="KW-0472">Membrane</keyword>
<sequence length="489" mass="54755">MKKYCYGICFLISLAINILFSIHLYVGDGPNQEISCRSSLTWSEKAAAEAEAVAAISCSGHGRAFLDGSISDGQPVCECYGCYSGTDCSELSPGCAADANSGDPIYLEPFWMQNAADTAVVISGWHRMSYEYADDPMMSPELDKYIRKLHSVAGNAITQDRYIVFGVGSSQLLSAAVYALSSQNSSSPSNVLASTPFYHLYKDQTRLFNSKNFVYRGDTNSWQTNNTDVIEFVTSPTNPGGELKKKSVTGGKTIHDHAYFWPQFTPIPGPSDHDLMIFSLSKLTGHAGTRFGYVVYAVLASSFFQLSSVRYILNIFLCTLIIIYRWAIIKDKDVYDKVLNYIYLANAGISKDTQLRALKVLKVAMKADGKPFFEFAYNQMSDRWNRLTSVFSKSTRFSIQRRHPLHCNFFHQTRQPSPAYAWVRCERQEDNDCAAVLKAGKIIGQSGSTFSAKDRYARLSLIKSQDDFELLMQRLTELVSLENHNIEIM</sequence>
<dbReference type="InterPro" id="IPR015421">
    <property type="entry name" value="PyrdxlP-dep_Trfase_major"/>
</dbReference>
<dbReference type="InterPro" id="IPR050478">
    <property type="entry name" value="Ethylene_sulfur-biosynth"/>
</dbReference>
<reference evidence="9" key="2">
    <citation type="submission" date="2017-02" db="EMBL/GenBank/DDBJ databases">
        <title>Sunflower complete genome.</title>
        <authorList>
            <person name="Langlade N."/>
            <person name="Munos S."/>
        </authorList>
    </citation>
    <scope>NUCLEOTIDE SEQUENCE [LARGE SCALE GENOMIC DNA]</scope>
    <source>
        <tissue evidence="9">Leaves</tissue>
    </source>
</reference>
<protein>
    <submittedName>
        <fullName evidence="8">Alliinase, EGF-like domain, pyridoxal phosphate-dependent transferase, major</fullName>
    </submittedName>
    <submittedName>
        <fullName evidence="9">Putative methionine gamma-lyase, Pyridoxal phosphate-dependent transferase</fullName>
    </submittedName>
</protein>
<dbReference type="FunCoup" id="A0A251T8T1">
    <property type="interactions" value="378"/>
</dbReference>
<dbReference type="GO" id="GO:0016846">
    <property type="term" value="F:carbon-sulfur lyase activity"/>
    <property type="evidence" value="ECO:0007669"/>
    <property type="project" value="InterPro"/>
</dbReference>
<organism evidence="9 10">
    <name type="scientific">Helianthus annuus</name>
    <name type="common">Common sunflower</name>
    <dbReference type="NCBI Taxonomy" id="4232"/>
    <lineage>
        <taxon>Eukaryota</taxon>
        <taxon>Viridiplantae</taxon>
        <taxon>Streptophyta</taxon>
        <taxon>Embryophyta</taxon>
        <taxon>Tracheophyta</taxon>
        <taxon>Spermatophyta</taxon>
        <taxon>Magnoliopsida</taxon>
        <taxon>eudicotyledons</taxon>
        <taxon>Gunneridae</taxon>
        <taxon>Pentapetalae</taxon>
        <taxon>asterids</taxon>
        <taxon>campanulids</taxon>
        <taxon>Asterales</taxon>
        <taxon>Asteraceae</taxon>
        <taxon>Asteroideae</taxon>
        <taxon>Heliantheae alliance</taxon>
        <taxon>Heliantheae</taxon>
        <taxon>Helianthus</taxon>
    </lineage>
</organism>
<dbReference type="PANTHER" id="PTHR43795:SF20">
    <property type="entry name" value="TRYPTOPHAN AMINOTRANSFERASE-RELATED PROTEIN 3"/>
    <property type="match status" value="1"/>
</dbReference>
<evidence type="ECO:0000256" key="2">
    <source>
        <dbReference type="ARBA" id="ARBA00006312"/>
    </source>
</evidence>
<keyword evidence="10" id="KW-1185">Reference proteome</keyword>
<evidence type="ECO:0000313" key="9">
    <source>
        <dbReference type="EMBL" id="OTG07304.1"/>
    </source>
</evidence>
<evidence type="ECO:0000259" key="7">
    <source>
        <dbReference type="Pfam" id="PF04864"/>
    </source>
</evidence>
<feature type="transmembrane region" description="Helical" evidence="5">
    <location>
        <begin position="311"/>
        <end position="328"/>
    </location>
</feature>
<comment type="cofactor">
    <cofactor evidence="1">
        <name>pyridoxal 5'-phosphate</name>
        <dbReference type="ChEBI" id="CHEBI:597326"/>
    </cofactor>
</comment>
<evidence type="ECO:0000256" key="1">
    <source>
        <dbReference type="ARBA" id="ARBA00001933"/>
    </source>
</evidence>
<dbReference type="Gene3D" id="3.40.640.10">
    <property type="entry name" value="Type I PLP-dependent aspartate aminotransferase-like (Major domain)"/>
    <property type="match status" value="1"/>
</dbReference>
<evidence type="ECO:0000259" key="6">
    <source>
        <dbReference type="Pfam" id="PF04863"/>
    </source>
</evidence>
<dbReference type="InParanoid" id="A0A251T8T1"/>
<keyword evidence="9" id="KW-0456">Lyase</keyword>
<feature type="transmembrane region" description="Helical" evidence="5">
    <location>
        <begin position="7"/>
        <end position="26"/>
    </location>
</feature>
<evidence type="ECO:0000256" key="5">
    <source>
        <dbReference type="SAM" id="Phobius"/>
    </source>
</evidence>
<dbReference type="InterPro" id="IPR006948">
    <property type="entry name" value="Alliinase_C"/>
</dbReference>
<dbReference type="Proteomes" id="UP000215914">
    <property type="component" value="Chromosome 11"/>
</dbReference>
<dbReference type="GO" id="GO:0008483">
    <property type="term" value="F:transaminase activity"/>
    <property type="evidence" value="ECO:0000318"/>
    <property type="project" value="GO_Central"/>
</dbReference>
<dbReference type="AlphaFoldDB" id="A0A251T8T1"/>
<feature type="domain" description="Alliinase EGF-like" evidence="6">
    <location>
        <begin position="41"/>
        <end position="95"/>
    </location>
</feature>
<comment type="similarity">
    <text evidence="2">Belongs to the alliinase family.</text>
</comment>
<reference evidence="8 10" key="1">
    <citation type="journal article" date="2017" name="Nature">
        <title>The sunflower genome provides insights into oil metabolism, flowering and Asterid evolution.</title>
        <authorList>
            <person name="Badouin H."/>
            <person name="Gouzy J."/>
            <person name="Grassa C.J."/>
            <person name="Murat F."/>
            <person name="Staton S.E."/>
            <person name="Cottret L."/>
            <person name="Lelandais-Briere C."/>
            <person name="Owens G.L."/>
            <person name="Carrere S."/>
            <person name="Mayjonade B."/>
            <person name="Legrand L."/>
            <person name="Gill N."/>
            <person name="Kane N.C."/>
            <person name="Bowers J.E."/>
            <person name="Hubner S."/>
            <person name="Bellec A."/>
            <person name="Berard A."/>
            <person name="Berges H."/>
            <person name="Blanchet N."/>
            <person name="Boniface M.C."/>
            <person name="Brunel D."/>
            <person name="Catrice O."/>
            <person name="Chaidir N."/>
            <person name="Claudel C."/>
            <person name="Donnadieu C."/>
            <person name="Faraut T."/>
            <person name="Fievet G."/>
            <person name="Helmstetter N."/>
            <person name="King M."/>
            <person name="Knapp S.J."/>
            <person name="Lai Z."/>
            <person name="Le Paslier M.C."/>
            <person name="Lippi Y."/>
            <person name="Lorenzon L."/>
            <person name="Mandel J.R."/>
            <person name="Marage G."/>
            <person name="Marchand G."/>
            <person name="Marquand E."/>
            <person name="Bret-Mestries E."/>
            <person name="Morien E."/>
            <person name="Nambeesan S."/>
            <person name="Nguyen T."/>
            <person name="Pegot-Espagnet P."/>
            <person name="Pouilly N."/>
            <person name="Raftis F."/>
            <person name="Sallet E."/>
            <person name="Schiex T."/>
            <person name="Thomas J."/>
            <person name="Vandecasteele C."/>
            <person name="Vares D."/>
            <person name="Vear F."/>
            <person name="Vautrin S."/>
            <person name="Crespi M."/>
            <person name="Mangin B."/>
            <person name="Burke J.M."/>
            <person name="Salse J."/>
            <person name="Munos S."/>
            <person name="Vincourt P."/>
            <person name="Rieseberg L.H."/>
            <person name="Langlade N.B."/>
        </authorList>
    </citation>
    <scope>NUCLEOTIDE SEQUENCE [LARGE SCALE GENOMIC DNA]</scope>
    <source>
        <strain evidence="10">cv. SF193</strain>
        <tissue evidence="8">Leaves</tissue>
    </source>
</reference>
<feature type="domain" description="Alliinase C-terminal" evidence="7">
    <location>
        <begin position="326"/>
        <end position="479"/>
    </location>
</feature>
<evidence type="ECO:0000313" key="8">
    <source>
        <dbReference type="EMBL" id="KAF5780593.1"/>
    </source>
</evidence>
<dbReference type="Gene3D" id="2.10.25.30">
    <property type="entry name" value="EGF-like, alliinase"/>
    <property type="match status" value="1"/>
</dbReference>
<dbReference type="Pfam" id="PF04864">
    <property type="entry name" value="Alliinase_C"/>
    <property type="match status" value="2"/>
</dbReference>